<proteinExistence type="predicted"/>
<evidence type="ECO:0000313" key="7">
    <source>
        <dbReference type="Proteomes" id="UP000470186"/>
    </source>
</evidence>
<evidence type="ECO:0000313" key="4">
    <source>
        <dbReference type="EMBL" id="MQU43286.1"/>
    </source>
</evidence>
<dbReference type="RefSeq" id="WP_153331778.1">
    <property type="nucleotide sequence ID" value="NZ_CP181271.1"/>
</dbReference>
<dbReference type="EMBL" id="WIWF01000096">
    <property type="protein sequence ID" value="MQT76598.1"/>
    <property type="molecule type" value="Genomic_DNA"/>
</dbReference>
<dbReference type="PROSITE" id="PS51257">
    <property type="entry name" value="PROKAR_LIPOPROTEIN"/>
    <property type="match status" value="1"/>
</dbReference>
<comment type="caution">
    <text evidence="2">The sequence shown here is derived from an EMBL/GenBank/DDBJ whole genome shotgun (WGS) entry which is preliminary data.</text>
</comment>
<dbReference type="Proteomes" id="UP000447574">
    <property type="component" value="Unassembled WGS sequence"/>
</dbReference>
<evidence type="ECO:0008006" key="8">
    <source>
        <dbReference type="Google" id="ProtNLM"/>
    </source>
</evidence>
<dbReference type="AlphaFoldDB" id="A0A6A7Z5A8"/>
<evidence type="ECO:0000313" key="2">
    <source>
        <dbReference type="EMBL" id="MQT76598.1"/>
    </source>
</evidence>
<name>A0A6A7Z5A8_9PSED</name>
<organism evidence="2 5">
    <name type="scientific">Pseudomonas helleri</name>
    <dbReference type="NCBI Taxonomy" id="1608996"/>
    <lineage>
        <taxon>Bacteria</taxon>
        <taxon>Pseudomonadati</taxon>
        <taxon>Pseudomonadota</taxon>
        <taxon>Gammaproteobacteria</taxon>
        <taxon>Pseudomonadales</taxon>
        <taxon>Pseudomonadaceae</taxon>
        <taxon>Pseudomonas</taxon>
    </lineage>
</organism>
<sequence>MKKEVMAPLVALVLPLLLSACSQHVPSVSTSAPEATGATRQFVARGNEPFWTLKVNGDTLAWITPDHLEGRQLHAYKVVSGDRTTYTGTDQGKAFSLVIEPKPCTDSMSGETFSHTSTWTYAGERNSGCAGEGS</sequence>
<keyword evidence="7" id="KW-1185">Reference proteome</keyword>
<gene>
    <name evidence="4" type="ORF">GHO28_12330</name>
    <name evidence="3" type="ORF">GHO30_13965</name>
    <name evidence="2" type="ORF">GHO37_20155</name>
</gene>
<dbReference type="EMBL" id="WIVX01000063">
    <property type="protein sequence ID" value="MQU32484.1"/>
    <property type="molecule type" value="Genomic_DNA"/>
</dbReference>
<dbReference type="EMBL" id="WIVV01000049">
    <property type="protein sequence ID" value="MQU43286.1"/>
    <property type="molecule type" value="Genomic_DNA"/>
</dbReference>
<dbReference type="Proteomes" id="UP000466863">
    <property type="component" value="Unassembled WGS sequence"/>
</dbReference>
<dbReference type="Proteomes" id="UP000470186">
    <property type="component" value="Unassembled WGS sequence"/>
</dbReference>
<feature type="chain" id="PRO_5044630163" description="Lipoprotein" evidence="1">
    <location>
        <begin position="23"/>
        <end position="134"/>
    </location>
</feature>
<accession>A0A6A7Z5A8</accession>
<keyword evidence="1" id="KW-0732">Signal</keyword>
<evidence type="ECO:0000256" key="1">
    <source>
        <dbReference type="SAM" id="SignalP"/>
    </source>
</evidence>
<evidence type="ECO:0000313" key="5">
    <source>
        <dbReference type="Proteomes" id="UP000447574"/>
    </source>
</evidence>
<evidence type="ECO:0000313" key="6">
    <source>
        <dbReference type="Proteomes" id="UP000466863"/>
    </source>
</evidence>
<protein>
    <recommendedName>
        <fullName evidence="8">Lipoprotein</fullName>
    </recommendedName>
</protein>
<feature type="signal peptide" evidence="1">
    <location>
        <begin position="1"/>
        <end position="22"/>
    </location>
</feature>
<reference evidence="5 6" key="1">
    <citation type="submission" date="2019-10" db="EMBL/GenBank/DDBJ databases">
        <title>Evaluation of single-gene subtyping targets for Pseudomonas.</title>
        <authorList>
            <person name="Reichler S.J."/>
            <person name="Orsi R.H."/>
            <person name="Wiedmann M."/>
            <person name="Martin N.H."/>
            <person name="Murphy S.I."/>
        </authorList>
    </citation>
    <scope>NUCLEOTIDE SEQUENCE [LARGE SCALE GENOMIC DNA]</scope>
    <source>
        <strain evidence="4 6">FSL R10-1876</strain>
        <strain evidence="3 7">FSL R10-2107</strain>
        <strain evidence="2 5">FSL R10-2932</strain>
    </source>
</reference>
<evidence type="ECO:0000313" key="3">
    <source>
        <dbReference type="EMBL" id="MQU32484.1"/>
    </source>
</evidence>